<dbReference type="GeneID" id="35400289"/>
<proteinExistence type="inferred from homology"/>
<dbReference type="InterPro" id="IPR020846">
    <property type="entry name" value="MFS_dom"/>
</dbReference>
<name>S0DZW2_GIBF5</name>
<feature type="transmembrane region" description="Helical" evidence="8">
    <location>
        <begin position="130"/>
        <end position="151"/>
    </location>
</feature>
<dbReference type="GO" id="GO:0005351">
    <property type="term" value="F:carbohydrate:proton symporter activity"/>
    <property type="evidence" value="ECO:0007669"/>
    <property type="project" value="TreeGrafter"/>
</dbReference>
<organism evidence="10 11">
    <name type="scientific">Gibberella fujikuroi (strain CBS 195.34 / IMI 58289 / NRRL A-6831)</name>
    <name type="common">Bakanae and foot rot disease fungus</name>
    <name type="synonym">Fusarium fujikuroi</name>
    <dbReference type="NCBI Taxonomy" id="1279085"/>
    <lineage>
        <taxon>Eukaryota</taxon>
        <taxon>Fungi</taxon>
        <taxon>Dikarya</taxon>
        <taxon>Ascomycota</taxon>
        <taxon>Pezizomycotina</taxon>
        <taxon>Sordariomycetes</taxon>
        <taxon>Hypocreomycetidae</taxon>
        <taxon>Hypocreales</taxon>
        <taxon>Nectriaceae</taxon>
        <taxon>Fusarium</taxon>
        <taxon>Fusarium fujikuroi species complex</taxon>
    </lineage>
</organism>
<reference evidence="11" key="1">
    <citation type="journal article" date="2013" name="PLoS Pathog.">
        <title>Deciphering the cryptic genome: genome-wide analyses of the rice pathogen Fusarium fujikuroi reveal complex regulation of secondary metabolism and novel metabolites.</title>
        <authorList>
            <person name="Wiemann P."/>
            <person name="Sieber C.M."/>
            <person name="von Bargen K.W."/>
            <person name="Studt L."/>
            <person name="Niehaus E.M."/>
            <person name="Espino J.J."/>
            <person name="Huss K."/>
            <person name="Michielse C.B."/>
            <person name="Albermann S."/>
            <person name="Wagner D."/>
            <person name="Bergner S.V."/>
            <person name="Connolly L.R."/>
            <person name="Fischer A."/>
            <person name="Reuter G."/>
            <person name="Kleigrewe K."/>
            <person name="Bald T."/>
            <person name="Wingfield B.D."/>
            <person name="Ophir R."/>
            <person name="Freeman S."/>
            <person name="Hippler M."/>
            <person name="Smith K.M."/>
            <person name="Brown D.W."/>
            <person name="Proctor R.H."/>
            <person name="Munsterkotter M."/>
            <person name="Freitag M."/>
            <person name="Humpf H.U."/>
            <person name="Guldener U."/>
            <person name="Tudzynski B."/>
        </authorList>
    </citation>
    <scope>NUCLEOTIDE SEQUENCE [LARGE SCALE GENOMIC DNA]</scope>
    <source>
        <strain evidence="11">CBS 195.34 / IMI 58289 / NRRL A-6831</strain>
    </source>
</reference>
<feature type="transmembrane region" description="Helical" evidence="8">
    <location>
        <begin position="94"/>
        <end position="118"/>
    </location>
</feature>
<evidence type="ECO:0000256" key="2">
    <source>
        <dbReference type="ARBA" id="ARBA00010992"/>
    </source>
</evidence>
<keyword evidence="5 8" id="KW-1133">Transmembrane helix</keyword>
<feature type="transmembrane region" description="Helical" evidence="8">
    <location>
        <begin position="425"/>
        <end position="444"/>
    </location>
</feature>
<evidence type="ECO:0000313" key="10">
    <source>
        <dbReference type="EMBL" id="CCT68056.1"/>
    </source>
</evidence>
<dbReference type="InterPro" id="IPR036259">
    <property type="entry name" value="MFS_trans_sf"/>
</dbReference>
<accession>S0DZW2</accession>
<keyword evidence="3 7" id="KW-0813">Transport</keyword>
<comment type="subcellular location">
    <subcellularLocation>
        <location evidence="1">Membrane</location>
        <topology evidence="1">Multi-pass membrane protein</topology>
    </subcellularLocation>
</comment>
<keyword evidence="6 8" id="KW-0472">Membrane</keyword>
<dbReference type="PANTHER" id="PTHR48022">
    <property type="entry name" value="PLASTIDIC GLUCOSE TRANSPORTER 4"/>
    <property type="match status" value="1"/>
</dbReference>
<gene>
    <name evidence="10" type="ORF">FFUJ_06812</name>
</gene>
<feature type="domain" description="Major facilitator superfamily (MFS) profile" evidence="9">
    <location>
        <begin position="50"/>
        <end position="522"/>
    </location>
</feature>
<keyword evidence="11" id="KW-1185">Reference proteome</keyword>
<feature type="transmembrane region" description="Helical" evidence="8">
    <location>
        <begin position="48"/>
        <end position="74"/>
    </location>
</feature>
<dbReference type="FunFam" id="1.20.1250.20:FF:000078">
    <property type="entry name" value="MFS maltose transporter, putative"/>
    <property type="match status" value="1"/>
</dbReference>
<dbReference type="InterPro" id="IPR050360">
    <property type="entry name" value="MFS_Sugar_Transporters"/>
</dbReference>
<dbReference type="PROSITE" id="PS50850">
    <property type="entry name" value="MFS"/>
    <property type="match status" value="1"/>
</dbReference>
<dbReference type="Gene3D" id="1.20.1250.20">
    <property type="entry name" value="MFS general substrate transporter like domains"/>
    <property type="match status" value="1"/>
</dbReference>
<protein>
    <submittedName>
        <fullName evidence="10">Probable Maltose permease</fullName>
    </submittedName>
</protein>
<dbReference type="SUPFAM" id="SSF103473">
    <property type="entry name" value="MFS general substrate transporter"/>
    <property type="match status" value="1"/>
</dbReference>
<sequence>MSHSNNTAKTLDGPAATQLDWIADAQDANAQEHDLKFFDALKLYRKSVLWALLMSTAIFMEGYDTMLMGNMFGFPEFRKRYGQPAKGDTYQIPAPWQAGLTNGSACGQLVGLLVSGYMTERFGFRKTMTLGLTASAAFIFIPFFAPSLAVLEVGQVLFGELIETVFNMTLSNNSNSGIFMGLYQTIPVVYAKEISPVCLQAYLTTWVNTCWAIGHLIGAGILRALLVRGDEWGYRIPFAIHTCRLTHGRWVWPLILVPSLYFAPESPWWLVRRGRLEEAKKVLKRLTSTEHAHFDIDKAVSFMVVTTNFEKAISAETSYLACFKGTDLKRTLIAIGVYCIQTLSGNPLRSYSTYFMEQAGFPTTQASDMTIVNYSLALVGGLVSWPLLTLFGRRSIYVWSLFLMLVLMILIGGIGIPQANSSDHSYSWAIAALLIVSSFLYNATMGPLTNAICSEVPSTLLCSKTVVLARWFYTITSITAGVLTPYQLNPTAWNWGAKTGFFWAGGCLISFIFAYFCVPETKDRTAAEVDILFNRKASLRCFSKTSVDLVEAVVGANGKERN</sequence>
<evidence type="ECO:0000256" key="4">
    <source>
        <dbReference type="ARBA" id="ARBA00022692"/>
    </source>
</evidence>
<dbReference type="RefSeq" id="XP_023430136.1">
    <property type="nucleotide sequence ID" value="XM_023576993.1"/>
</dbReference>
<feature type="transmembrane region" description="Helical" evidence="8">
    <location>
        <begin position="398"/>
        <end position="419"/>
    </location>
</feature>
<evidence type="ECO:0000256" key="7">
    <source>
        <dbReference type="RuleBase" id="RU003346"/>
    </source>
</evidence>
<evidence type="ECO:0000256" key="6">
    <source>
        <dbReference type="ARBA" id="ARBA00023136"/>
    </source>
</evidence>
<dbReference type="GO" id="GO:0016020">
    <property type="term" value="C:membrane"/>
    <property type="evidence" value="ECO:0007669"/>
    <property type="project" value="UniProtKB-SubCell"/>
</dbReference>
<dbReference type="AlphaFoldDB" id="S0DZW2"/>
<evidence type="ECO:0000256" key="1">
    <source>
        <dbReference type="ARBA" id="ARBA00004141"/>
    </source>
</evidence>
<dbReference type="HOGENOM" id="CLU_001265_11_5_1"/>
<dbReference type="EMBL" id="HF679027">
    <property type="protein sequence ID" value="CCT68056.1"/>
    <property type="molecule type" value="Genomic_DNA"/>
</dbReference>
<evidence type="ECO:0000256" key="3">
    <source>
        <dbReference type="ARBA" id="ARBA00022448"/>
    </source>
</evidence>
<evidence type="ECO:0000313" key="11">
    <source>
        <dbReference type="Proteomes" id="UP000016800"/>
    </source>
</evidence>
<feature type="transmembrane region" description="Helical" evidence="8">
    <location>
        <begin position="206"/>
        <end position="226"/>
    </location>
</feature>
<keyword evidence="4 8" id="KW-0812">Transmembrane</keyword>
<feature type="transmembrane region" description="Helical" evidence="8">
    <location>
        <begin position="500"/>
        <end position="518"/>
    </location>
</feature>
<dbReference type="Proteomes" id="UP000016800">
    <property type="component" value="Chromosome V"/>
</dbReference>
<feature type="transmembrane region" description="Helical" evidence="8">
    <location>
        <begin position="465"/>
        <end position="488"/>
    </location>
</feature>
<dbReference type="Pfam" id="PF00083">
    <property type="entry name" value="Sugar_tr"/>
    <property type="match status" value="1"/>
</dbReference>
<dbReference type="PANTHER" id="PTHR48022:SF5">
    <property type="entry name" value="ALPHA-GLUCOSIDES PERMEASE MPH2-RELATED"/>
    <property type="match status" value="1"/>
</dbReference>
<dbReference type="NCBIfam" id="TIGR00879">
    <property type="entry name" value="SP"/>
    <property type="match status" value="1"/>
</dbReference>
<evidence type="ECO:0000256" key="8">
    <source>
        <dbReference type="SAM" id="Phobius"/>
    </source>
</evidence>
<evidence type="ECO:0000259" key="9">
    <source>
        <dbReference type="PROSITE" id="PS50850"/>
    </source>
</evidence>
<dbReference type="InterPro" id="IPR005828">
    <property type="entry name" value="MFS_sugar_transport-like"/>
</dbReference>
<dbReference type="VEuPathDB" id="FungiDB:FFUJ_06812"/>
<feature type="transmembrane region" description="Helical" evidence="8">
    <location>
        <begin position="371"/>
        <end position="391"/>
    </location>
</feature>
<dbReference type="InterPro" id="IPR003663">
    <property type="entry name" value="Sugar/inositol_transpt"/>
</dbReference>
<evidence type="ECO:0000256" key="5">
    <source>
        <dbReference type="ARBA" id="ARBA00022989"/>
    </source>
</evidence>
<comment type="similarity">
    <text evidence="2 7">Belongs to the major facilitator superfamily. Sugar transporter (TC 2.A.1.1) family.</text>
</comment>